<keyword evidence="2" id="KW-1185">Reference proteome</keyword>
<organism evidence="1 2">
    <name type="scientific">Quercus lobata</name>
    <name type="common">Valley oak</name>
    <dbReference type="NCBI Taxonomy" id="97700"/>
    <lineage>
        <taxon>Eukaryota</taxon>
        <taxon>Viridiplantae</taxon>
        <taxon>Streptophyta</taxon>
        <taxon>Embryophyta</taxon>
        <taxon>Tracheophyta</taxon>
        <taxon>Spermatophyta</taxon>
        <taxon>Magnoliopsida</taxon>
        <taxon>eudicotyledons</taxon>
        <taxon>Gunneridae</taxon>
        <taxon>Pentapetalae</taxon>
        <taxon>rosids</taxon>
        <taxon>fabids</taxon>
        <taxon>Fagales</taxon>
        <taxon>Fagaceae</taxon>
        <taxon>Quercus</taxon>
    </lineage>
</organism>
<dbReference type="PANTHER" id="PTHR35702">
    <property type="entry name" value="EXPRESSED PROTEIN"/>
    <property type="match status" value="1"/>
</dbReference>
<dbReference type="Proteomes" id="UP000594261">
    <property type="component" value="Chromosome 3"/>
</dbReference>
<dbReference type="EMBL" id="LRBV02000003">
    <property type="status" value="NOT_ANNOTATED_CDS"/>
    <property type="molecule type" value="Genomic_DNA"/>
</dbReference>
<evidence type="ECO:0000313" key="2">
    <source>
        <dbReference type="Proteomes" id="UP000594261"/>
    </source>
</evidence>
<evidence type="ECO:0000313" key="1">
    <source>
        <dbReference type="EnsemblPlants" id="QL03p013641:mrna"/>
    </source>
</evidence>
<accession>A0A7N2L5P7</accession>
<name>A0A7N2L5P7_QUELO</name>
<dbReference type="Gramene" id="QL03p013641:mrna">
    <property type="protein sequence ID" value="QL03p013641:mrna"/>
    <property type="gene ID" value="QL03p013641"/>
</dbReference>
<dbReference type="PANTHER" id="PTHR35702:SF1">
    <property type="entry name" value="EXPRESSED PROTEIN"/>
    <property type="match status" value="1"/>
</dbReference>
<dbReference type="EnsemblPlants" id="QL03p013641:mrna">
    <property type="protein sequence ID" value="QL03p013641:mrna"/>
    <property type="gene ID" value="QL03p013641"/>
</dbReference>
<dbReference type="AlphaFoldDB" id="A0A7N2L5P7"/>
<reference evidence="1" key="2">
    <citation type="submission" date="2021-01" db="UniProtKB">
        <authorList>
            <consortium name="EnsemblPlants"/>
        </authorList>
    </citation>
    <scope>IDENTIFICATION</scope>
</reference>
<dbReference type="InParanoid" id="A0A7N2L5P7"/>
<protein>
    <submittedName>
        <fullName evidence="1">Uncharacterized protein</fullName>
    </submittedName>
</protein>
<sequence length="123" mass="13447">MLKARHIAIENALVYALSQGMAAKVAAIKAQKEGAKSAKLATWKAKRIIGPIISYGWDFFEAIFYGGTMTEGFLRALGHHLACMLVVSLEGKEIALHETPAYEKFEASEDIAIYEAPPSVLHI</sequence>
<reference evidence="1 2" key="1">
    <citation type="journal article" date="2016" name="G3 (Bethesda)">
        <title>First Draft Assembly and Annotation of the Genome of a California Endemic Oak Quercus lobata Nee (Fagaceae).</title>
        <authorList>
            <person name="Sork V.L."/>
            <person name="Fitz-Gibbon S.T."/>
            <person name="Puiu D."/>
            <person name="Crepeau M."/>
            <person name="Gugger P.F."/>
            <person name="Sherman R."/>
            <person name="Stevens K."/>
            <person name="Langley C.H."/>
            <person name="Pellegrini M."/>
            <person name="Salzberg S.L."/>
        </authorList>
    </citation>
    <scope>NUCLEOTIDE SEQUENCE [LARGE SCALE GENOMIC DNA]</scope>
    <source>
        <strain evidence="1 2">cv. SW786</strain>
    </source>
</reference>
<proteinExistence type="predicted"/>